<name>A0AAN9ABX7_HALRR</name>
<comment type="caution">
    <text evidence="2">The sequence shown here is derived from an EMBL/GenBank/DDBJ whole genome shotgun (WGS) entry which is preliminary data.</text>
</comment>
<evidence type="ECO:0000256" key="1">
    <source>
        <dbReference type="SAM" id="MobiDB-lite"/>
    </source>
</evidence>
<dbReference type="Proteomes" id="UP001381693">
    <property type="component" value="Unassembled WGS sequence"/>
</dbReference>
<proteinExistence type="predicted"/>
<organism evidence="2 3">
    <name type="scientific">Halocaridina rubra</name>
    <name type="common">Hawaiian red shrimp</name>
    <dbReference type="NCBI Taxonomy" id="373956"/>
    <lineage>
        <taxon>Eukaryota</taxon>
        <taxon>Metazoa</taxon>
        <taxon>Ecdysozoa</taxon>
        <taxon>Arthropoda</taxon>
        <taxon>Crustacea</taxon>
        <taxon>Multicrustacea</taxon>
        <taxon>Malacostraca</taxon>
        <taxon>Eumalacostraca</taxon>
        <taxon>Eucarida</taxon>
        <taxon>Decapoda</taxon>
        <taxon>Pleocyemata</taxon>
        <taxon>Caridea</taxon>
        <taxon>Atyoidea</taxon>
        <taxon>Atyidae</taxon>
        <taxon>Halocaridina</taxon>
    </lineage>
</organism>
<feature type="compositionally biased region" description="Basic and acidic residues" evidence="1">
    <location>
        <begin position="24"/>
        <end position="42"/>
    </location>
</feature>
<evidence type="ECO:0000313" key="2">
    <source>
        <dbReference type="EMBL" id="KAK7078472.1"/>
    </source>
</evidence>
<keyword evidence="3" id="KW-1185">Reference proteome</keyword>
<protein>
    <submittedName>
        <fullName evidence="2">Uncharacterized protein</fullName>
    </submittedName>
</protein>
<dbReference type="EMBL" id="JAXCGZ010007816">
    <property type="protein sequence ID" value="KAK7078472.1"/>
    <property type="molecule type" value="Genomic_DNA"/>
</dbReference>
<reference evidence="2 3" key="1">
    <citation type="submission" date="2023-11" db="EMBL/GenBank/DDBJ databases">
        <title>Halocaridina rubra genome assembly.</title>
        <authorList>
            <person name="Smith C."/>
        </authorList>
    </citation>
    <scope>NUCLEOTIDE SEQUENCE [LARGE SCALE GENOMIC DNA]</scope>
    <source>
        <strain evidence="2">EP-1</strain>
        <tissue evidence="2">Whole</tissue>
    </source>
</reference>
<sequence>MGWILEEDERSVAKMISNQVANLTREREERRKKEVEEKEKQQLQEQQQLQQLQQQPLQTQQIPEAGINQQSQPQIQEQISNNSIKPLQRNLLHLRRSSKLLWMLLLQISKVC</sequence>
<gene>
    <name evidence="2" type="ORF">SK128_004645</name>
</gene>
<accession>A0AAN9ABX7</accession>
<feature type="compositionally biased region" description="Low complexity" evidence="1">
    <location>
        <begin position="43"/>
        <end position="80"/>
    </location>
</feature>
<evidence type="ECO:0000313" key="3">
    <source>
        <dbReference type="Proteomes" id="UP001381693"/>
    </source>
</evidence>
<dbReference type="AlphaFoldDB" id="A0AAN9ABX7"/>
<feature type="region of interest" description="Disordered" evidence="1">
    <location>
        <begin position="22"/>
        <end position="80"/>
    </location>
</feature>